<proteinExistence type="inferred from homology"/>
<keyword evidence="4" id="KW-0804">Transcription</keyword>
<dbReference type="Gene3D" id="1.25.40.10">
    <property type="entry name" value="Tetratricopeptide repeat domain"/>
    <property type="match status" value="3"/>
</dbReference>
<dbReference type="SMART" id="SM01043">
    <property type="entry name" value="BTAD"/>
    <property type="match status" value="1"/>
</dbReference>
<dbReference type="SUPFAM" id="SSF48452">
    <property type="entry name" value="TPR-like"/>
    <property type="match status" value="3"/>
</dbReference>
<dbReference type="GO" id="GO:0006355">
    <property type="term" value="P:regulation of DNA-templated transcription"/>
    <property type="evidence" value="ECO:0007669"/>
    <property type="project" value="InterPro"/>
</dbReference>
<reference evidence="7 8" key="1">
    <citation type="submission" date="2020-08" db="EMBL/GenBank/DDBJ databases">
        <title>Genomic Encyclopedia of Type Strains, Phase IV (KMG-IV): sequencing the most valuable type-strain genomes for metagenomic binning, comparative biology and taxonomic classification.</title>
        <authorList>
            <person name="Goeker M."/>
        </authorList>
    </citation>
    <scope>NUCLEOTIDE SEQUENCE [LARGE SCALE GENOMIC DNA]</scope>
    <source>
        <strain evidence="7 8">YIM 65646</strain>
    </source>
</reference>
<protein>
    <submittedName>
        <fullName evidence="7">DNA-binding SARP family transcriptional activator/RecA/RadA recombinase</fullName>
    </submittedName>
</protein>
<dbReference type="InterPro" id="IPR001867">
    <property type="entry name" value="OmpR/PhoB-type_DNA-bd"/>
</dbReference>
<name>A0A841G2B5_9ACTN</name>
<dbReference type="PRINTS" id="PR00364">
    <property type="entry name" value="DISEASERSIST"/>
</dbReference>
<dbReference type="Pfam" id="PF03704">
    <property type="entry name" value="BTAD"/>
    <property type="match status" value="1"/>
</dbReference>
<keyword evidence="2" id="KW-0805">Transcription regulation</keyword>
<dbReference type="SMART" id="SM00862">
    <property type="entry name" value="Trans_reg_C"/>
    <property type="match status" value="1"/>
</dbReference>
<keyword evidence="8" id="KW-1185">Reference proteome</keyword>
<organism evidence="7 8">
    <name type="scientific">Phytomonospora endophytica</name>
    <dbReference type="NCBI Taxonomy" id="714109"/>
    <lineage>
        <taxon>Bacteria</taxon>
        <taxon>Bacillati</taxon>
        <taxon>Actinomycetota</taxon>
        <taxon>Actinomycetes</taxon>
        <taxon>Micromonosporales</taxon>
        <taxon>Micromonosporaceae</taxon>
        <taxon>Phytomonospora</taxon>
    </lineage>
</organism>
<dbReference type="Pfam" id="PF13374">
    <property type="entry name" value="TPR_10"/>
    <property type="match status" value="1"/>
</dbReference>
<dbReference type="PANTHER" id="PTHR35807">
    <property type="entry name" value="TRANSCRIPTIONAL REGULATOR REDD-RELATED"/>
    <property type="match status" value="1"/>
</dbReference>
<dbReference type="Gene3D" id="1.10.10.10">
    <property type="entry name" value="Winged helix-like DNA-binding domain superfamily/Winged helix DNA-binding domain"/>
    <property type="match status" value="1"/>
</dbReference>
<keyword evidence="3 5" id="KW-0238">DNA-binding</keyword>
<dbReference type="InterPro" id="IPR027417">
    <property type="entry name" value="P-loop_NTPase"/>
</dbReference>
<dbReference type="InterPro" id="IPR016032">
    <property type="entry name" value="Sig_transdc_resp-reg_C-effctor"/>
</dbReference>
<dbReference type="SUPFAM" id="SSF46894">
    <property type="entry name" value="C-terminal effector domain of the bipartite response regulators"/>
    <property type="match status" value="1"/>
</dbReference>
<evidence type="ECO:0000256" key="4">
    <source>
        <dbReference type="ARBA" id="ARBA00023163"/>
    </source>
</evidence>
<sequence>MLIRLIGPVRIEHAGSVEPVGAPKRASVLAALAARPGEPVSQAELITRVWGTEPPETVVGVLYTYITRLRASLRSSPAAIHRAGSQGYVLDVPAGEIDVHAARALAAEAPGAADPLANWRRACELADGTALAGIGGAWAEGFRASFAAERLNLLAGRYAAELEAGNHEAVLADLAALAAAEPLCGPIAEHLMLAYYRCGRPADALAHFEKVRRRVRRDLGADPSPGLRDLHLRVLDQDPALEPPGAGRSMLPPDIASFTGRDGELAELAALTADGGDSPIAAIAGPGGSGKTALAVHWGHAQAARFPGGRLYVNLRGFDRGEPVAPVEALGRLLGALGVVGDAVPSDVDSAGEMYRGLTTGRRVLVVLDNARDAEQVRPLLPGGGCMTLVTSRDRLTGLVAVNDARPVPVTVLSADEALELLGRVLGDERVRAERAEAEALAGLCGRLPLALRIAAANLAVSPVASIASYTAELRGQDRLAALAIDGDDDATVAATLELSYRVLAGDARELFLRLGAIPGEDAPRELVEAVSGLAERACATALRKLVSGHLLEEHVPGRYRMHDLVRLYAAARAERDLTAGELEAVVDAFIGWHFERAHQPHNPEETNVIMALDALADDPRSWRLVYSLRATINEGRFLDRIRPAILRARRLSEEAGDRVGVFRMTSQLANLHRVHFDHSIAIELGREAVEMATGLTAMELAPAKGNLGIYLSEAGDNVEAERLLTEASDLAAAGGNIRTLVIFTNAVVQVRVMLGEYERAAAHLHGVETRHPEATAPYRGQFRLYEAIILTGQHRFDEAIAAAERGLAIARRAGNGYLEAQCLGELAAVHARAGRLKHALDLHRVELASGRDGRRVTIVRESLEALAHVEARLGHFDDAERHMAEGQASGWSRTAKGRSLSMLTLAVIHNGRGRHGQARELASEALEIYRSMPWRAQEADALHILADAHEGLGDREAAAACRAEAAALVPA</sequence>
<accession>A0A841G2B5</accession>
<evidence type="ECO:0000256" key="3">
    <source>
        <dbReference type="ARBA" id="ARBA00023125"/>
    </source>
</evidence>
<evidence type="ECO:0000256" key="2">
    <source>
        <dbReference type="ARBA" id="ARBA00023015"/>
    </source>
</evidence>
<feature type="domain" description="OmpR/PhoB-type" evidence="6">
    <location>
        <begin position="1"/>
        <end position="92"/>
    </location>
</feature>
<evidence type="ECO:0000256" key="1">
    <source>
        <dbReference type="ARBA" id="ARBA00005820"/>
    </source>
</evidence>
<evidence type="ECO:0000313" key="8">
    <source>
        <dbReference type="Proteomes" id="UP000548476"/>
    </source>
</evidence>
<dbReference type="Gene3D" id="3.40.50.300">
    <property type="entry name" value="P-loop containing nucleotide triphosphate hydrolases"/>
    <property type="match status" value="1"/>
</dbReference>
<dbReference type="PANTHER" id="PTHR35807:SF1">
    <property type="entry name" value="TRANSCRIPTIONAL REGULATOR REDD"/>
    <property type="match status" value="1"/>
</dbReference>
<gene>
    <name evidence="7" type="ORF">HNR73_006725</name>
</gene>
<evidence type="ECO:0000259" key="6">
    <source>
        <dbReference type="PROSITE" id="PS51755"/>
    </source>
</evidence>
<dbReference type="EMBL" id="JACHGT010000018">
    <property type="protein sequence ID" value="MBB6038839.1"/>
    <property type="molecule type" value="Genomic_DNA"/>
</dbReference>
<dbReference type="Proteomes" id="UP000548476">
    <property type="component" value="Unassembled WGS sequence"/>
</dbReference>
<evidence type="ECO:0000256" key="5">
    <source>
        <dbReference type="PROSITE-ProRule" id="PRU01091"/>
    </source>
</evidence>
<dbReference type="RefSeq" id="WP_184791685.1">
    <property type="nucleotide sequence ID" value="NZ_BONT01000060.1"/>
</dbReference>
<evidence type="ECO:0000313" key="7">
    <source>
        <dbReference type="EMBL" id="MBB6038839.1"/>
    </source>
</evidence>
<dbReference type="InterPro" id="IPR011990">
    <property type="entry name" value="TPR-like_helical_dom_sf"/>
</dbReference>
<dbReference type="Pfam" id="PF00486">
    <property type="entry name" value="Trans_reg_C"/>
    <property type="match status" value="1"/>
</dbReference>
<dbReference type="AlphaFoldDB" id="A0A841G2B5"/>
<dbReference type="GO" id="GO:0043531">
    <property type="term" value="F:ADP binding"/>
    <property type="evidence" value="ECO:0007669"/>
    <property type="project" value="InterPro"/>
</dbReference>
<dbReference type="PROSITE" id="PS51755">
    <property type="entry name" value="OMPR_PHOB"/>
    <property type="match status" value="1"/>
</dbReference>
<dbReference type="GO" id="GO:0003677">
    <property type="term" value="F:DNA binding"/>
    <property type="evidence" value="ECO:0007669"/>
    <property type="project" value="UniProtKB-UniRule"/>
</dbReference>
<dbReference type="SUPFAM" id="SSF52540">
    <property type="entry name" value="P-loop containing nucleoside triphosphate hydrolases"/>
    <property type="match status" value="1"/>
</dbReference>
<comment type="caution">
    <text evidence="7">The sequence shown here is derived from an EMBL/GenBank/DDBJ whole genome shotgun (WGS) entry which is preliminary data.</text>
</comment>
<comment type="similarity">
    <text evidence="1">Belongs to the AfsR/DnrI/RedD regulatory family.</text>
</comment>
<dbReference type="InterPro" id="IPR036388">
    <property type="entry name" value="WH-like_DNA-bd_sf"/>
</dbReference>
<dbReference type="InterPro" id="IPR005158">
    <property type="entry name" value="BTAD"/>
</dbReference>
<dbReference type="InterPro" id="IPR051677">
    <property type="entry name" value="AfsR-DnrI-RedD_regulator"/>
</dbReference>
<feature type="DNA-binding region" description="OmpR/PhoB-type" evidence="5">
    <location>
        <begin position="1"/>
        <end position="92"/>
    </location>
</feature>
<dbReference type="GO" id="GO:0000160">
    <property type="term" value="P:phosphorelay signal transduction system"/>
    <property type="evidence" value="ECO:0007669"/>
    <property type="project" value="InterPro"/>
</dbReference>